<dbReference type="AlphaFoldDB" id="A0A0D2PL34"/>
<feature type="non-terminal residue" evidence="7">
    <location>
        <position position="1"/>
    </location>
</feature>
<dbReference type="EMBL" id="KN817520">
    <property type="protein sequence ID" value="KJA29081.1"/>
    <property type="molecule type" value="Genomic_DNA"/>
</dbReference>
<dbReference type="GO" id="GO:0000724">
    <property type="term" value="P:double-strand break repair via homologous recombination"/>
    <property type="evidence" value="ECO:0007669"/>
    <property type="project" value="TreeGrafter"/>
</dbReference>
<comment type="catalytic activity">
    <reaction evidence="4">
        <text>Couples ATP hydrolysis with the unwinding of duplex DNA by translocating in the 3'-5' direction.</text>
        <dbReference type="EC" id="5.6.2.4"/>
    </reaction>
</comment>
<dbReference type="PANTHER" id="PTHR13710">
    <property type="entry name" value="DNA HELICASE RECQ FAMILY MEMBER"/>
    <property type="match status" value="1"/>
</dbReference>
<feature type="non-terminal residue" evidence="7">
    <location>
        <position position="96"/>
    </location>
</feature>
<dbReference type="PROSITE" id="PS51194">
    <property type="entry name" value="HELICASE_CTER"/>
    <property type="match status" value="1"/>
</dbReference>
<name>A0A0D2PL34_HYPSF</name>
<dbReference type="PANTHER" id="PTHR13710:SF105">
    <property type="entry name" value="ATP-DEPENDENT DNA HELICASE Q1"/>
    <property type="match status" value="1"/>
</dbReference>
<dbReference type="GO" id="GO:0005694">
    <property type="term" value="C:chromosome"/>
    <property type="evidence" value="ECO:0007669"/>
    <property type="project" value="TreeGrafter"/>
</dbReference>
<dbReference type="GO" id="GO:0043138">
    <property type="term" value="F:3'-5' DNA helicase activity"/>
    <property type="evidence" value="ECO:0007669"/>
    <property type="project" value="UniProtKB-EC"/>
</dbReference>
<comment type="similarity">
    <text evidence="1">Belongs to the helicase family. RecQ subfamily.</text>
</comment>
<evidence type="ECO:0000313" key="8">
    <source>
        <dbReference type="Proteomes" id="UP000054270"/>
    </source>
</evidence>
<evidence type="ECO:0000256" key="4">
    <source>
        <dbReference type="ARBA" id="ARBA00034617"/>
    </source>
</evidence>
<dbReference type="Proteomes" id="UP000054270">
    <property type="component" value="Unassembled WGS sequence"/>
</dbReference>
<dbReference type="GO" id="GO:0003677">
    <property type="term" value="F:DNA binding"/>
    <property type="evidence" value="ECO:0007669"/>
    <property type="project" value="UniProtKB-KW"/>
</dbReference>
<dbReference type="GO" id="GO:0005737">
    <property type="term" value="C:cytoplasm"/>
    <property type="evidence" value="ECO:0007669"/>
    <property type="project" value="TreeGrafter"/>
</dbReference>
<keyword evidence="2" id="KW-0238">DNA-binding</keyword>
<reference evidence="8" key="1">
    <citation type="submission" date="2014-04" db="EMBL/GenBank/DDBJ databases">
        <title>Evolutionary Origins and Diversification of the Mycorrhizal Mutualists.</title>
        <authorList>
            <consortium name="DOE Joint Genome Institute"/>
            <consortium name="Mycorrhizal Genomics Consortium"/>
            <person name="Kohler A."/>
            <person name="Kuo A."/>
            <person name="Nagy L.G."/>
            <person name="Floudas D."/>
            <person name="Copeland A."/>
            <person name="Barry K.W."/>
            <person name="Cichocki N."/>
            <person name="Veneault-Fourrey C."/>
            <person name="LaButti K."/>
            <person name="Lindquist E.A."/>
            <person name="Lipzen A."/>
            <person name="Lundell T."/>
            <person name="Morin E."/>
            <person name="Murat C."/>
            <person name="Riley R."/>
            <person name="Ohm R."/>
            <person name="Sun H."/>
            <person name="Tunlid A."/>
            <person name="Henrissat B."/>
            <person name="Grigoriev I.V."/>
            <person name="Hibbett D.S."/>
            <person name="Martin F."/>
        </authorList>
    </citation>
    <scope>NUCLEOTIDE SEQUENCE [LARGE SCALE GENOMIC DNA]</scope>
    <source>
        <strain evidence="8">FD-334 SS-4</strain>
    </source>
</reference>
<gene>
    <name evidence="7" type="ORF">HYPSUDRAFT_113902</name>
</gene>
<evidence type="ECO:0000256" key="2">
    <source>
        <dbReference type="ARBA" id="ARBA00023125"/>
    </source>
</evidence>
<accession>A0A0D2PL34</accession>
<evidence type="ECO:0000256" key="5">
    <source>
        <dbReference type="ARBA" id="ARBA00034808"/>
    </source>
</evidence>
<keyword evidence="3" id="KW-0413">Isomerase</keyword>
<evidence type="ECO:0000259" key="6">
    <source>
        <dbReference type="PROSITE" id="PS51194"/>
    </source>
</evidence>
<dbReference type="InterPro" id="IPR027417">
    <property type="entry name" value="P-loop_NTPase"/>
</dbReference>
<organism evidence="7 8">
    <name type="scientific">Hypholoma sublateritium (strain FD-334 SS-4)</name>
    <dbReference type="NCBI Taxonomy" id="945553"/>
    <lineage>
        <taxon>Eukaryota</taxon>
        <taxon>Fungi</taxon>
        <taxon>Dikarya</taxon>
        <taxon>Basidiomycota</taxon>
        <taxon>Agaricomycotina</taxon>
        <taxon>Agaricomycetes</taxon>
        <taxon>Agaricomycetidae</taxon>
        <taxon>Agaricales</taxon>
        <taxon>Agaricineae</taxon>
        <taxon>Strophariaceae</taxon>
        <taxon>Hypholoma</taxon>
    </lineage>
</organism>
<evidence type="ECO:0000256" key="1">
    <source>
        <dbReference type="ARBA" id="ARBA00005446"/>
    </source>
</evidence>
<dbReference type="SUPFAM" id="SSF52540">
    <property type="entry name" value="P-loop containing nucleoside triphosphate hydrolases"/>
    <property type="match status" value="1"/>
</dbReference>
<protein>
    <recommendedName>
        <fullName evidence="5">DNA 3'-5' helicase</fullName>
        <ecNumber evidence="5">5.6.2.4</ecNumber>
    </recommendedName>
</protein>
<dbReference type="InterPro" id="IPR001650">
    <property type="entry name" value="Helicase_C-like"/>
</dbReference>
<feature type="domain" description="Helicase C-terminal" evidence="6">
    <location>
        <begin position="1"/>
        <end position="96"/>
    </location>
</feature>
<sequence length="96" mass="10685">EDRLMVFCRSHGNVEEMTNTLGFAGFTACNVDTNADTMHDWRSGGQQVMVSMSILGCGLDYPHVRHVIHNNIAYTMIDQHQQESRAGQDGKCTLAI</sequence>
<keyword evidence="8" id="KW-1185">Reference proteome</keyword>
<dbReference type="EC" id="5.6.2.4" evidence="5"/>
<dbReference type="Gene3D" id="3.40.50.300">
    <property type="entry name" value="P-loop containing nucleotide triphosphate hydrolases"/>
    <property type="match status" value="1"/>
</dbReference>
<dbReference type="Pfam" id="PF00271">
    <property type="entry name" value="Helicase_C"/>
    <property type="match status" value="1"/>
</dbReference>
<dbReference type="OrthoDB" id="2507344at2759"/>
<dbReference type="SMART" id="SM00490">
    <property type="entry name" value="HELICc"/>
    <property type="match status" value="1"/>
</dbReference>
<proteinExistence type="inferred from homology"/>
<evidence type="ECO:0000256" key="3">
    <source>
        <dbReference type="ARBA" id="ARBA00023235"/>
    </source>
</evidence>
<evidence type="ECO:0000313" key="7">
    <source>
        <dbReference type="EMBL" id="KJA29081.1"/>
    </source>
</evidence>
<dbReference type="GO" id="GO:0009378">
    <property type="term" value="F:four-way junction helicase activity"/>
    <property type="evidence" value="ECO:0007669"/>
    <property type="project" value="TreeGrafter"/>
</dbReference>